<feature type="region of interest" description="Disordered" evidence="1">
    <location>
        <begin position="49"/>
        <end position="170"/>
    </location>
</feature>
<gene>
    <name evidence="2" type="ORF">TrCOL_g1291</name>
</gene>
<feature type="compositionally biased region" description="Polar residues" evidence="1">
    <location>
        <begin position="92"/>
        <end position="101"/>
    </location>
</feature>
<dbReference type="SUPFAM" id="SSF47473">
    <property type="entry name" value="EF-hand"/>
    <property type="match status" value="1"/>
</dbReference>
<evidence type="ECO:0000313" key="3">
    <source>
        <dbReference type="Proteomes" id="UP001165065"/>
    </source>
</evidence>
<feature type="compositionally biased region" description="Basic and acidic residues" evidence="1">
    <location>
        <begin position="119"/>
        <end position="137"/>
    </location>
</feature>
<evidence type="ECO:0000256" key="1">
    <source>
        <dbReference type="SAM" id="MobiDB-lite"/>
    </source>
</evidence>
<accession>A0A9W7GCR0</accession>
<dbReference type="Gene3D" id="2.30.30.140">
    <property type="match status" value="3"/>
</dbReference>
<name>A0A9W7GCR0_9STRA</name>
<dbReference type="InterPro" id="IPR011992">
    <property type="entry name" value="EF-hand-dom_pair"/>
</dbReference>
<feature type="compositionally biased region" description="Basic and acidic residues" evidence="1">
    <location>
        <begin position="63"/>
        <end position="79"/>
    </location>
</feature>
<dbReference type="OrthoDB" id="76557at2759"/>
<feature type="non-terminal residue" evidence="2">
    <location>
        <position position="1"/>
    </location>
</feature>
<comment type="caution">
    <text evidence="2">The sequence shown here is derived from an EMBL/GenBank/DDBJ whole genome shotgun (WGS) entry which is preliminary data.</text>
</comment>
<dbReference type="AlphaFoldDB" id="A0A9W7GCR0"/>
<organism evidence="2 3">
    <name type="scientific">Triparma columacea</name>
    <dbReference type="NCBI Taxonomy" id="722753"/>
    <lineage>
        <taxon>Eukaryota</taxon>
        <taxon>Sar</taxon>
        <taxon>Stramenopiles</taxon>
        <taxon>Ochrophyta</taxon>
        <taxon>Bolidophyceae</taxon>
        <taxon>Parmales</taxon>
        <taxon>Triparmaceae</taxon>
        <taxon>Triparma</taxon>
    </lineage>
</organism>
<dbReference type="CDD" id="cd04508">
    <property type="entry name" value="Tudor_SF"/>
    <property type="match status" value="2"/>
</dbReference>
<feature type="compositionally biased region" description="Basic residues" evidence="1">
    <location>
        <begin position="109"/>
        <end position="118"/>
    </location>
</feature>
<sequence length="443" mass="49979">MKVEARYRGKSKYYPGTISRVRLNGTVDINYDDGERELGVKPELVCVLEDKRSSSRSPSRSRSSRDPEPRVGDKCEAQFKGKGKFYPGKISKVNSDGTVNVRSSSPRSGRSKSPKKRNMKSDDDMRRARIERLEGKSSKSPSKRGRRRSSSPDSDSASSDADSSSEPLHQDFVEGAKVKCCYYRSSSNSYSKPKKQSKFLSAKIRRVNRNSTYKVEFTSGDRASIDNVPAKNIKLSFQSPSRSPSPSRKRSKSWDNLLALANYHYESSNRNGSRPSLASAIKSSRGDDHKKLEKLIGRSNLDDYQDKFEQYDMGRNDELELEDVVEAFDALGRRCSLKEVKAYLRTSKVRSRTLDFMNFMKCYATMFFSESAGGDESGSDSDSDRNLRRKNMDTFLDDEATDLQQWASILGDKQLQKLENVFSDHATPLTRADGSKSSRVGIR</sequence>
<proteinExistence type="predicted"/>
<reference evidence="3" key="1">
    <citation type="journal article" date="2023" name="Commun. Biol.">
        <title>Genome analysis of Parmales, the sister group of diatoms, reveals the evolutionary specialization of diatoms from phago-mixotrophs to photoautotrophs.</title>
        <authorList>
            <person name="Ban H."/>
            <person name="Sato S."/>
            <person name="Yoshikawa S."/>
            <person name="Yamada K."/>
            <person name="Nakamura Y."/>
            <person name="Ichinomiya M."/>
            <person name="Sato N."/>
            <person name="Blanc-Mathieu R."/>
            <person name="Endo H."/>
            <person name="Kuwata A."/>
            <person name="Ogata H."/>
        </authorList>
    </citation>
    <scope>NUCLEOTIDE SEQUENCE [LARGE SCALE GENOMIC DNA]</scope>
</reference>
<feature type="compositionally biased region" description="Low complexity" evidence="1">
    <location>
        <begin position="151"/>
        <end position="165"/>
    </location>
</feature>
<dbReference type="EMBL" id="BRYA01001185">
    <property type="protein sequence ID" value="GMI40170.1"/>
    <property type="molecule type" value="Genomic_DNA"/>
</dbReference>
<evidence type="ECO:0000313" key="2">
    <source>
        <dbReference type="EMBL" id="GMI40170.1"/>
    </source>
</evidence>
<keyword evidence="3" id="KW-1185">Reference proteome</keyword>
<protein>
    <submittedName>
        <fullName evidence="2">Uncharacterized protein</fullName>
    </submittedName>
</protein>
<dbReference type="Proteomes" id="UP001165065">
    <property type="component" value="Unassembled WGS sequence"/>
</dbReference>